<sequence>MNLAQYVEQQKGPAVRTLKELIRIKSDAGDPVTSASGEFFPFGQGVQDAFAYMLSKAEEYGFRTEDIDHYGGHIDFGEGEETLGVVGHLDVVPALGEWDFDPYGGEEKDGFITGRGTTDDKGPVVAAFYAMKALKDAGYEPKRRIRLILGLDEETNWRGMDYYLERVKAPDFGITPDGDFPVINGEKGLCDLEIAKKLSKSPAKGLQLSRLSGGTARNIVPDAARAVVKSDFKETYDHIRNELSEYREETGYRLKAKGVGQALEITAEGKACHGASPQDGLNAISVLFGFLGRLNFASDDINEFIEFYNHHIGFQCSGEGMNIGFEDEASGKLTMNNGIVTYDQESIAIELNVRYPVTVEAEQLYRAVMPILDRYNLGLVKNGNQNPLYFPPDSPLITTLMDIYRTKTGDTEHGPMVIGGGTYAKACPNMVAFGGLFPGDPDIMHQKNEKIAADRFFQMIDIYTETLYRLSSEDFSLK</sequence>
<proteinExistence type="inferred from homology"/>
<organism evidence="9 10">
    <name type="scientific">Hornefia porci</name>
    <dbReference type="NCBI Taxonomy" id="2652292"/>
    <lineage>
        <taxon>Bacteria</taxon>
        <taxon>Bacillati</taxon>
        <taxon>Bacillota</taxon>
        <taxon>Clostridia</taxon>
        <taxon>Peptostreptococcales</taxon>
        <taxon>Anaerovoracaceae</taxon>
        <taxon>Hornefia</taxon>
    </lineage>
</organism>
<accession>A0A1Q9JHQ1</accession>
<comment type="cofactor">
    <cofactor evidence="1">
        <name>Zn(2+)</name>
        <dbReference type="ChEBI" id="CHEBI:29105"/>
    </cofactor>
</comment>
<keyword evidence="10" id="KW-1185">Reference proteome</keyword>
<dbReference type="InterPro" id="IPR050072">
    <property type="entry name" value="Peptidase_M20A"/>
</dbReference>
<evidence type="ECO:0000256" key="1">
    <source>
        <dbReference type="ARBA" id="ARBA00001947"/>
    </source>
</evidence>
<evidence type="ECO:0000313" key="10">
    <source>
        <dbReference type="Proteomes" id="UP000187404"/>
    </source>
</evidence>
<dbReference type="NCBIfam" id="NF005591">
    <property type="entry name" value="PRK07318.1"/>
    <property type="match status" value="1"/>
</dbReference>
<dbReference type="GO" id="GO:0008777">
    <property type="term" value="F:acetylornithine deacetylase activity"/>
    <property type="evidence" value="ECO:0007669"/>
    <property type="project" value="TreeGrafter"/>
</dbReference>
<dbReference type="Pfam" id="PF01546">
    <property type="entry name" value="Peptidase_M20"/>
    <property type="match status" value="1"/>
</dbReference>
<keyword evidence="7" id="KW-0224">Dipeptidase</keyword>
<dbReference type="PROSITE" id="PS00759">
    <property type="entry name" value="ARGE_DAPE_CPG2_2"/>
    <property type="match status" value="1"/>
</dbReference>
<dbReference type="STRING" id="1261640.BHK98_06475"/>
<dbReference type="EMBL" id="MJIE01000001">
    <property type="protein sequence ID" value="OLR55738.1"/>
    <property type="molecule type" value="Genomic_DNA"/>
</dbReference>
<keyword evidence="6" id="KW-0862">Zinc</keyword>
<evidence type="ECO:0000313" key="9">
    <source>
        <dbReference type="EMBL" id="OLR55738.1"/>
    </source>
</evidence>
<dbReference type="Gene3D" id="3.30.70.360">
    <property type="match status" value="2"/>
</dbReference>
<protein>
    <recommendedName>
        <fullName evidence="11">Dipeptidase</fullName>
    </recommendedName>
</protein>
<dbReference type="PANTHER" id="PTHR43808">
    <property type="entry name" value="ACETYLORNITHINE DEACETYLASE"/>
    <property type="match status" value="1"/>
</dbReference>
<dbReference type="Proteomes" id="UP000187404">
    <property type="component" value="Unassembled WGS sequence"/>
</dbReference>
<evidence type="ECO:0000256" key="3">
    <source>
        <dbReference type="ARBA" id="ARBA00022670"/>
    </source>
</evidence>
<name>A0A1Q9JHQ1_9FIRM</name>
<evidence type="ECO:0000256" key="5">
    <source>
        <dbReference type="ARBA" id="ARBA00022801"/>
    </source>
</evidence>
<dbReference type="InterPro" id="IPR036264">
    <property type="entry name" value="Bact_exopeptidase_dim_dom"/>
</dbReference>
<dbReference type="SUPFAM" id="SSF53187">
    <property type="entry name" value="Zn-dependent exopeptidases"/>
    <property type="match status" value="1"/>
</dbReference>
<dbReference type="PANTHER" id="PTHR43808:SF31">
    <property type="entry name" value="N-ACETYL-L-CITRULLINE DEACETYLASE"/>
    <property type="match status" value="1"/>
</dbReference>
<dbReference type="GO" id="GO:0016805">
    <property type="term" value="F:dipeptidase activity"/>
    <property type="evidence" value="ECO:0007669"/>
    <property type="project" value="UniProtKB-KW"/>
</dbReference>
<dbReference type="Gene3D" id="3.40.630.10">
    <property type="entry name" value="Zn peptidases"/>
    <property type="match status" value="1"/>
</dbReference>
<dbReference type="NCBIfam" id="TIGR01887">
    <property type="entry name" value="dipeptidaselike"/>
    <property type="match status" value="1"/>
</dbReference>
<keyword evidence="4" id="KW-0479">Metal-binding</keyword>
<dbReference type="InterPro" id="IPR001261">
    <property type="entry name" value="ArgE/DapE_CS"/>
</dbReference>
<dbReference type="GO" id="GO:0006526">
    <property type="term" value="P:L-arginine biosynthetic process"/>
    <property type="evidence" value="ECO:0007669"/>
    <property type="project" value="TreeGrafter"/>
</dbReference>
<dbReference type="InterPro" id="IPR002933">
    <property type="entry name" value="Peptidase_M20"/>
</dbReference>
<keyword evidence="8" id="KW-0482">Metalloprotease</keyword>
<keyword evidence="5" id="KW-0378">Hydrolase</keyword>
<dbReference type="RefSeq" id="WP_075712730.1">
    <property type="nucleotide sequence ID" value="NZ_MJIE01000001.1"/>
</dbReference>
<comment type="similarity">
    <text evidence="2">Belongs to the peptidase M20A family.</text>
</comment>
<dbReference type="OrthoDB" id="9761532at2"/>
<evidence type="ECO:0000256" key="6">
    <source>
        <dbReference type="ARBA" id="ARBA00022833"/>
    </source>
</evidence>
<evidence type="ECO:0008006" key="11">
    <source>
        <dbReference type="Google" id="ProtNLM"/>
    </source>
</evidence>
<evidence type="ECO:0000256" key="7">
    <source>
        <dbReference type="ARBA" id="ARBA00022997"/>
    </source>
</evidence>
<comment type="caution">
    <text evidence="9">The sequence shown here is derived from an EMBL/GenBank/DDBJ whole genome shotgun (WGS) entry which is preliminary data.</text>
</comment>
<evidence type="ECO:0000256" key="4">
    <source>
        <dbReference type="ARBA" id="ARBA00022723"/>
    </source>
</evidence>
<dbReference type="InterPro" id="IPR010964">
    <property type="entry name" value="M20A_pepV-rel"/>
</dbReference>
<keyword evidence="3" id="KW-0645">Protease</keyword>
<reference evidence="9 10" key="1">
    <citation type="journal article" date="2016" name="Appl. Environ. Microbiol.">
        <title>Function and Phylogeny of Bacterial Butyryl Coenzyme A:Acetate Transferases and Their Diversity in the Proximal Colon of Swine.</title>
        <authorList>
            <person name="Trachsel J."/>
            <person name="Bayles D.O."/>
            <person name="Looft T."/>
            <person name="Levine U.Y."/>
            <person name="Allen H.K."/>
        </authorList>
    </citation>
    <scope>NUCLEOTIDE SEQUENCE [LARGE SCALE GENOMIC DNA]</scope>
    <source>
        <strain evidence="9 10">68-3-10</strain>
    </source>
</reference>
<evidence type="ECO:0000256" key="8">
    <source>
        <dbReference type="ARBA" id="ARBA00023049"/>
    </source>
</evidence>
<dbReference type="GO" id="GO:0008237">
    <property type="term" value="F:metallopeptidase activity"/>
    <property type="evidence" value="ECO:0007669"/>
    <property type="project" value="UniProtKB-KW"/>
</dbReference>
<gene>
    <name evidence="9" type="ORF">BHK98_06475</name>
</gene>
<dbReference type="GO" id="GO:0008270">
    <property type="term" value="F:zinc ion binding"/>
    <property type="evidence" value="ECO:0007669"/>
    <property type="project" value="InterPro"/>
</dbReference>
<dbReference type="SUPFAM" id="SSF55031">
    <property type="entry name" value="Bacterial exopeptidase dimerisation domain"/>
    <property type="match status" value="1"/>
</dbReference>
<dbReference type="AlphaFoldDB" id="A0A1Q9JHQ1"/>
<dbReference type="GO" id="GO:0006508">
    <property type="term" value="P:proteolysis"/>
    <property type="evidence" value="ECO:0007669"/>
    <property type="project" value="UniProtKB-KW"/>
</dbReference>
<evidence type="ECO:0000256" key="2">
    <source>
        <dbReference type="ARBA" id="ARBA00006247"/>
    </source>
</evidence>
<dbReference type="PROSITE" id="PS00758">
    <property type="entry name" value="ARGE_DAPE_CPG2_1"/>
    <property type="match status" value="1"/>
</dbReference>